<evidence type="ECO:0000313" key="3">
    <source>
        <dbReference type="Proteomes" id="UP001476950"/>
    </source>
</evidence>
<protein>
    <submittedName>
        <fullName evidence="2">PPC domain-containing protein</fullName>
    </submittedName>
</protein>
<organism evidence="2 3">
    <name type="scientific">Stenomitos frigidus AS-A4</name>
    <dbReference type="NCBI Taxonomy" id="2933935"/>
    <lineage>
        <taxon>Bacteria</taxon>
        <taxon>Bacillati</taxon>
        <taxon>Cyanobacteriota</taxon>
        <taxon>Cyanophyceae</taxon>
        <taxon>Leptolyngbyales</taxon>
        <taxon>Leptolyngbyaceae</taxon>
        <taxon>Stenomitos</taxon>
    </lineage>
</organism>
<sequence>MNTAIANAQASFYKPMPIVSGKTLTDKLTNKDLPTGQGGFARDYVLPLKEGDQVSIDLTSENFDTLVTLIGNDGSTVAENDDGPDGSTNSLLFTRITKTGNYFIRVRAFGELAGGNFKLKVTQLKPL</sequence>
<reference evidence="2 3" key="1">
    <citation type="submission" date="2022-04" db="EMBL/GenBank/DDBJ databases">
        <title>Positive selection, recombination, and allopatry shape intraspecific diversity of widespread and dominant cyanobacteria.</title>
        <authorList>
            <person name="Wei J."/>
            <person name="Shu W."/>
            <person name="Hu C."/>
        </authorList>
    </citation>
    <scope>NUCLEOTIDE SEQUENCE [LARGE SCALE GENOMIC DNA]</scope>
    <source>
        <strain evidence="2 3">AS-A4</strain>
    </source>
</reference>
<evidence type="ECO:0000259" key="1">
    <source>
        <dbReference type="Pfam" id="PF04151"/>
    </source>
</evidence>
<keyword evidence="3" id="KW-1185">Reference proteome</keyword>
<comment type="caution">
    <text evidence="2">The sequence shown here is derived from an EMBL/GenBank/DDBJ whole genome shotgun (WGS) entry which is preliminary data.</text>
</comment>
<gene>
    <name evidence="2" type="ORF">NDI38_20210</name>
</gene>
<name>A0ABV0KNG8_9CYAN</name>
<dbReference type="EMBL" id="JAMPLM010000021">
    <property type="protein sequence ID" value="MEP1060760.1"/>
    <property type="molecule type" value="Genomic_DNA"/>
</dbReference>
<accession>A0ABV0KNG8</accession>
<dbReference type="SUPFAM" id="SSF89260">
    <property type="entry name" value="Collagen-binding domain"/>
    <property type="match status" value="1"/>
</dbReference>
<feature type="domain" description="Peptidase C-terminal archaeal/bacterial" evidence="1">
    <location>
        <begin position="48"/>
        <end position="108"/>
    </location>
</feature>
<dbReference type="Pfam" id="PF04151">
    <property type="entry name" value="PPC"/>
    <property type="match status" value="1"/>
</dbReference>
<evidence type="ECO:0000313" key="2">
    <source>
        <dbReference type="EMBL" id="MEP1060760.1"/>
    </source>
</evidence>
<dbReference type="InterPro" id="IPR007280">
    <property type="entry name" value="Peptidase_C_arc/bac"/>
</dbReference>
<dbReference type="Gene3D" id="2.60.120.380">
    <property type="match status" value="1"/>
</dbReference>
<dbReference type="Proteomes" id="UP001476950">
    <property type="component" value="Unassembled WGS sequence"/>
</dbReference>
<proteinExistence type="predicted"/>